<organism evidence="3 4">
    <name type="scientific">Draconibacterium halophilum</name>
    <dbReference type="NCBI Taxonomy" id="2706887"/>
    <lineage>
        <taxon>Bacteria</taxon>
        <taxon>Pseudomonadati</taxon>
        <taxon>Bacteroidota</taxon>
        <taxon>Bacteroidia</taxon>
        <taxon>Marinilabiliales</taxon>
        <taxon>Prolixibacteraceae</taxon>
        <taxon>Draconibacterium</taxon>
    </lineage>
</organism>
<keyword evidence="4" id="KW-1185">Reference proteome</keyword>
<accession>A0A6C0R8Q7</accession>
<protein>
    <recommendedName>
        <fullName evidence="2">Thymidylate synthase/dCMP hydroxymethylase domain-containing protein</fullName>
    </recommendedName>
</protein>
<keyword evidence="1" id="KW-0808">Transferase</keyword>
<evidence type="ECO:0000313" key="3">
    <source>
        <dbReference type="EMBL" id="QIA06814.1"/>
    </source>
</evidence>
<evidence type="ECO:0000256" key="1">
    <source>
        <dbReference type="ARBA" id="ARBA00022679"/>
    </source>
</evidence>
<dbReference type="KEGG" id="drc:G0Q07_03285"/>
<dbReference type="Gene3D" id="3.30.572.10">
    <property type="entry name" value="Thymidylate synthase/dCMP hydroxymethylase domain"/>
    <property type="match status" value="1"/>
</dbReference>
<dbReference type="Proteomes" id="UP000474630">
    <property type="component" value="Chromosome"/>
</dbReference>
<proteinExistence type="predicted"/>
<evidence type="ECO:0000259" key="2">
    <source>
        <dbReference type="Pfam" id="PF00303"/>
    </source>
</evidence>
<dbReference type="EMBL" id="CP048409">
    <property type="protein sequence ID" value="QIA06814.1"/>
    <property type="molecule type" value="Genomic_DNA"/>
</dbReference>
<gene>
    <name evidence="3" type="ORF">G0Q07_03285</name>
</gene>
<dbReference type="InterPro" id="IPR023451">
    <property type="entry name" value="Thymidate_synth/dCMP_Mease_dom"/>
</dbReference>
<evidence type="ECO:0000313" key="4">
    <source>
        <dbReference type="Proteomes" id="UP000474630"/>
    </source>
</evidence>
<reference evidence="3 4" key="1">
    <citation type="submission" date="2020-02" db="EMBL/GenBank/DDBJ databases">
        <title>Genome sequencing for Draconibacterium sp. strain M1.</title>
        <authorList>
            <person name="Park S.-J."/>
        </authorList>
    </citation>
    <scope>NUCLEOTIDE SEQUENCE [LARGE SCALE GENOMIC DNA]</scope>
    <source>
        <strain evidence="3 4">M1</strain>
    </source>
</reference>
<dbReference type="RefSeq" id="WP_163344744.1">
    <property type="nucleotide sequence ID" value="NZ_CP048409.1"/>
</dbReference>
<dbReference type="SUPFAM" id="SSF55831">
    <property type="entry name" value="Thymidylate synthase/dCMP hydroxymethylase"/>
    <property type="match status" value="1"/>
</dbReference>
<dbReference type="AlphaFoldDB" id="A0A6C0R8Q7"/>
<feature type="domain" description="Thymidylate synthase/dCMP hydroxymethylase" evidence="2">
    <location>
        <begin position="126"/>
        <end position="255"/>
    </location>
</feature>
<dbReference type="InterPro" id="IPR036926">
    <property type="entry name" value="Thymidate_synth/dCMP_Mease_sf"/>
</dbReference>
<dbReference type="GO" id="GO:0016740">
    <property type="term" value="F:transferase activity"/>
    <property type="evidence" value="ECO:0007669"/>
    <property type="project" value="UniProtKB-KW"/>
</dbReference>
<sequence>MKNIPVISVTGKSLAEAYETALIYLYGKGTRFKTQYDRPGDPLSIDCTMNLTILEPEIDPMIHMAFPGGVDDLREYVLELEGLKDHLIKDMNDPEDKHPEYTYHGRFQNYGVWKELIDGESKEVGTFKVDQIKNVIDKLAEQPFTRQAQMITWMPNIDFTCDDPPSLQSLWYRILEDEDGIWWLNSNIRYRSNDAWNAGFLNMFGFIQFSKDVIAAGIAEKTGKTVKLGRMNWQADSYHIYGKDIRSAKERLFERINDMAFEERTMNFNDPLIRKVYDNAEAEIVKKIKGADDLKTQN</sequence>
<name>A0A6C0R8Q7_9BACT</name>
<dbReference type="Pfam" id="PF00303">
    <property type="entry name" value="Thymidylat_synt"/>
    <property type="match status" value="1"/>
</dbReference>